<sequence>MTRGLRHRLCALMAWAVAPIGVPAAAQTLEPAGVVGQIDVAAPRGDRARAGQISQPSRIVTPGGIAPAGSTRRGAQPAQIAAPGDAGAPVQLTPTGRSASGPAQVAPAPRSAQAAPPLSTPAQGRTGATTRVAGRDRCDPAAKTAARVPCTTVIETRGSEFPPPGVEPLSPEQRLLVEERVIPQRTLDQQQAAGDAIARSANRRVGRDGADASAPAMQGIASIVLAPPPAAPAREDPTAGLTPEQAAAATSTLGAIGTTQP</sequence>
<gene>
    <name evidence="3" type="ORF">FOY91_18105</name>
</gene>
<proteinExistence type="predicted"/>
<keyword evidence="4" id="KW-1185">Reference proteome</keyword>
<name>A0A558QUZ5_9SPHN</name>
<dbReference type="RefSeq" id="WP_145154940.1">
    <property type="nucleotide sequence ID" value="NZ_VNIM01000105.1"/>
</dbReference>
<organism evidence="3 4">
    <name type="scientific">Alterirhizorhabdus solaris</name>
    <dbReference type="NCBI Taxonomy" id="2529389"/>
    <lineage>
        <taxon>Bacteria</taxon>
        <taxon>Pseudomonadati</taxon>
        <taxon>Pseudomonadota</taxon>
        <taxon>Alphaproteobacteria</taxon>
        <taxon>Sphingomonadales</taxon>
        <taxon>Rhizorhabdaceae</taxon>
        <taxon>Alterirhizorhabdus</taxon>
    </lineage>
</organism>
<accession>A0A558QUZ5</accession>
<keyword evidence="2" id="KW-0732">Signal</keyword>
<comment type="caution">
    <text evidence="3">The sequence shown here is derived from an EMBL/GenBank/DDBJ whole genome shotgun (WGS) entry which is preliminary data.</text>
</comment>
<evidence type="ECO:0000313" key="4">
    <source>
        <dbReference type="Proteomes" id="UP000318681"/>
    </source>
</evidence>
<evidence type="ECO:0000313" key="3">
    <source>
        <dbReference type="EMBL" id="TVV70882.1"/>
    </source>
</evidence>
<evidence type="ECO:0000256" key="2">
    <source>
        <dbReference type="SAM" id="SignalP"/>
    </source>
</evidence>
<feature type="region of interest" description="Disordered" evidence="1">
    <location>
        <begin position="228"/>
        <end position="261"/>
    </location>
</feature>
<feature type="signal peptide" evidence="2">
    <location>
        <begin position="1"/>
        <end position="24"/>
    </location>
</feature>
<reference evidence="3 4" key="1">
    <citation type="submission" date="2019-07" db="EMBL/GenBank/DDBJ databases">
        <title>Sphingomonas solaris sp. nov., isolated from a solar panel from Boston, Massachusetts.</title>
        <authorList>
            <person name="Tanner K."/>
            <person name="Pascual J."/>
            <person name="Mancuso C."/>
            <person name="Pereto J."/>
            <person name="Khalil A."/>
            <person name="Vilanova C."/>
        </authorList>
    </citation>
    <scope>NUCLEOTIDE SEQUENCE [LARGE SCALE GENOMIC DNA]</scope>
    <source>
        <strain evidence="3 4">R4DWN</strain>
    </source>
</reference>
<dbReference type="OrthoDB" id="7433411at2"/>
<evidence type="ECO:0000256" key="1">
    <source>
        <dbReference type="SAM" id="MobiDB-lite"/>
    </source>
</evidence>
<dbReference type="AlphaFoldDB" id="A0A558QUZ5"/>
<feature type="region of interest" description="Disordered" evidence="1">
    <location>
        <begin position="46"/>
        <end position="140"/>
    </location>
</feature>
<dbReference type="Proteomes" id="UP000318681">
    <property type="component" value="Unassembled WGS sequence"/>
</dbReference>
<feature type="chain" id="PRO_5021989578" evidence="2">
    <location>
        <begin position="25"/>
        <end position="261"/>
    </location>
</feature>
<protein>
    <submittedName>
        <fullName evidence="3">Uncharacterized protein</fullName>
    </submittedName>
</protein>
<feature type="compositionally biased region" description="Polar residues" evidence="1">
    <location>
        <begin position="120"/>
        <end position="129"/>
    </location>
</feature>
<feature type="compositionally biased region" description="Polar residues" evidence="1">
    <location>
        <begin position="248"/>
        <end position="261"/>
    </location>
</feature>
<dbReference type="EMBL" id="VNIM01000105">
    <property type="protein sequence ID" value="TVV70882.1"/>
    <property type="molecule type" value="Genomic_DNA"/>
</dbReference>
<feature type="compositionally biased region" description="Low complexity" evidence="1">
    <location>
        <begin position="102"/>
        <end position="117"/>
    </location>
</feature>